<name>A0ABY0D8Q0_9BRAD</name>
<sequence>MVGSDGVAATAAVAKIESLLARPIPSGGILEKFDLSEWDWASVHVYLPEPDIQSAITPPFMEAFLVLQKQLYQLAALATTGLADVGQLGDAERSELLLSVVVTGGSSDLVAQLKKPLENLLNRMVGKMTGKQAAIVIVCLGALVASPWAFSAWLDQTKTVKLEEIKSKEHIAALEAMQFASKEQSEAFNRVIEILKSQGEVGKRALEVVSQTNEALLKAATSNPKTSINEIEVTRTEAELLRTPTRKRAQQKIVQQEVKVVDINTTDPLDLQVILLDPFSDAQHRIKLKDDLFAGESRRKLFDALEKRTPLWVELAIKEIDGEIRSVQLLRTVERPAHLVSDTEGDN</sequence>
<organism evidence="2 3">
    <name type="scientific">Bradyrhizobium zhanjiangense</name>
    <dbReference type="NCBI Taxonomy" id="1325107"/>
    <lineage>
        <taxon>Bacteria</taxon>
        <taxon>Pseudomonadati</taxon>
        <taxon>Pseudomonadota</taxon>
        <taxon>Alphaproteobacteria</taxon>
        <taxon>Hyphomicrobiales</taxon>
        <taxon>Nitrobacteraceae</taxon>
        <taxon>Bradyrhizobium</taxon>
    </lineage>
</organism>
<evidence type="ECO:0008006" key="4">
    <source>
        <dbReference type="Google" id="ProtNLM"/>
    </source>
</evidence>
<reference evidence="2 3" key="1">
    <citation type="submission" date="2018-10" db="EMBL/GenBank/DDBJ databases">
        <title>Bradyrhizobium sp. nov., isolated from effective nodules of peanut in China.</title>
        <authorList>
            <person name="Li Y."/>
        </authorList>
    </citation>
    <scope>NUCLEOTIDE SEQUENCE [LARGE SCALE GENOMIC DNA]</scope>
    <source>
        <strain evidence="2 3">CCBAU 51781</strain>
    </source>
</reference>
<evidence type="ECO:0000256" key="1">
    <source>
        <dbReference type="SAM" id="Phobius"/>
    </source>
</evidence>
<accession>A0ABY0D8Q0</accession>
<proteinExistence type="predicted"/>
<evidence type="ECO:0000313" key="3">
    <source>
        <dbReference type="Proteomes" id="UP000289946"/>
    </source>
</evidence>
<comment type="caution">
    <text evidence="2">The sequence shown here is derived from an EMBL/GenBank/DDBJ whole genome shotgun (WGS) entry which is preliminary data.</text>
</comment>
<evidence type="ECO:0000313" key="2">
    <source>
        <dbReference type="EMBL" id="RXG85065.1"/>
    </source>
</evidence>
<protein>
    <recommendedName>
        <fullName evidence="4">GspL cytoplasmic actin-ATPase-like domain-containing protein</fullName>
    </recommendedName>
</protein>
<keyword evidence="1" id="KW-0472">Membrane</keyword>
<dbReference type="RefSeq" id="WP_128942989.1">
    <property type="nucleotide sequence ID" value="NZ_RDRA01000050.1"/>
</dbReference>
<keyword evidence="3" id="KW-1185">Reference proteome</keyword>
<keyword evidence="1" id="KW-1133">Transmembrane helix</keyword>
<gene>
    <name evidence="2" type="ORF">EAS62_39180</name>
</gene>
<feature type="transmembrane region" description="Helical" evidence="1">
    <location>
        <begin position="133"/>
        <end position="154"/>
    </location>
</feature>
<keyword evidence="1" id="KW-0812">Transmembrane</keyword>
<dbReference type="Proteomes" id="UP000289946">
    <property type="component" value="Unassembled WGS sequence"/>
</dbReference>
<dbReference type="EMBL" id="RDRA01000050">
    <property type="protein sequence ID" value="RXG85065.1"/>
    <property type="molecule type" value="Genomic_DNA"/>
</dbReference>